<dbReference type="Proteomes" id="UP000015527">
    <property type="component" value="Unassembled WGS sequence"/>
</dbReference>
<sequence>MVNEALLELAADIITAHVSNNKVEPDRLPALIQSVYGSLAQLGQAPEVAEEQRKPAVSVRSSVKPDAVTCLECGEKLKMLKRHLMTDHGLTPEDYRGRWNLPADYPLVAPEYAQRRKELAHKIGLGRKPQGADEAAVVESALEPASPKAKRAPRKKAASVPESE</sequence>
<dbReference type="GO" id="GO:0003677">
    <property type="term" value="F:DNA binding"/>
    <property type="evidence" value="ECO:0007669"/>
    <property type="project" value="InterPro"/>
</dbReference>
<evidence type="ECO:0008006" key="5">
    <source>
        <dbReference type="Google" id="ProtNLM"/>
    </source>
</evidence>
<dbReference type="GO" id="GO:0006355">
    <property type="term" value="P:regulation of DNA-templated transcription"/>
    <property type="evidence" value="ECO:0007669"/>
    <property type="project" value="InterPro"/>
</dbReference>
<evidence type="ECO:0000256" key="2">
    <source>
        <dbReference type="SAM" id="MobiDB-lite"/>
    </source>
</evidence>
<feature type="compositionally biased region" description="Basic residues" evidence="2">
    <location>
        <begin position="148"/>
        <end position="157"/>
    </location>
</feature>
<dbReference type="Gene3D" id="1.10.10.1550">
    <property type="entry name" value="ROS/MUCR transcriptional regulator protein"/>
    <property type="match status" value="1"/>
</dbReference>
<feature type="region of interest" description="Disordered" evidence="2">
    <location>
        <begin position="123"/>
        <end position="164"/>
    </location>
</feature>
<comment type="similarity">
    <text evidence="1">Belongs to the ros/MucR family.</text>
</comment>
<reference evidence="3 4" key="1">
    <citation type="journal article" date="2013" name="Genome Announc.">
        <title>Genome Sequence of Novosphingobium lindaniclasticum LE124T, Isolated from a Hexachlorocyclohexane Dumpsite.</title>
        <authorList>
            <person name="Saxena A."/>
            <person name="Nayyar N."/>
            <person name="Sangwan N."/>
            <person name="Kumari R."/>
            <person name="Khurana J.P."/>
            <person name="Lal R."/>
        </authorList>
    </citation>
    <scope>NUCLEOTIDE SEQUENCE [LARGE SCALE GENOMIC DNA]</scope>
    <source>
        <strain evidence="3 4">LE124</strain>
    </source>
</reference>
<protein>
    <recommendedName>
        <fullName evidence="5">MucR family transcriptional regulator</fullName>
    </recommendedName>
</protein>
<name>T0ISK2_9SPHN</name>
<evidence type="ECO:0000313" key="4">
    <source>
        <dbReference type="Proteomes" id="UP000015527"/>
    </source>
</evidence>
<organism evidence="3 4">
    <name type="scientific">Novosphingobium lindaniclasticum LE124</name>
    <dbReference type="NCBI Taxonomy" id="1096930"/>
    <lineage>
        <taxon>Bacteria</taxon>
        <taxon>Pseudomonadati</taxon>
        <taxon>Pseudomonadota</taxon>
        <taxon>Alphaproteobacteria</taxon>
        <taxon>Sphingomonadales</taxon>
        <taxon>Sphingomonadaceae</taxon>
        <taxon>Novosphingobium</taxon>
    </lineage>
</organism>
<accession>T0ISK2</accession>
<dbReference type="PATRIC" id="fig|1096930.3.peg.2528"/>
<evidence type="ECO:0000256" key="1">
    <source>
        <dbReference type="ARBA" id="ARBA00007031"/>
    </source>
</evidence>
<dbReference type="EMBL" id="ATHL01000079">
    <property type="protein sequence ID" value="EQB14795.1"/>
    <property type="molecule type" value="Genomic_DNA"/>
</dbReference>
<dbReference type="AlphaFoldDB" id="T0ISK2"/>
<dbReference type="GO" id="GO:0008270">
    <property type="term" value="F:zinc ion binding"/>
    <property type="evidence" value="ECO:0007669"/>
    <property type="project" value="InterPro"/>
</dbReference>
<comment type="caution">
    <text evidence="3">The sequence shown here is derived from an EMBL/GenBank/DDBJ whole genome shotgun (WGS) entry which is preliminary data.</text>
</comment>
<dbReference type="InterPro" id="IPR008807">
    <property type="entry name" value="ROS_MUCR"/>
</dbReference>
<dbReference type="RefSeq" id="WP_021234371.1">
    <property type="nucleotide sequence ID" value="NZ_ATHL01000079.1"/>
</dbReference>
<proteinExistence type="inferred from homology"/>
<dbReference type="Pfam" id="PF05443">
    <property type="entry name" value="ROS_MUCR"/>
    <property type="match status" value="1"/>
</dbReference>
<evidence type="ECO:0000313" key="3">
    <source>
        <dbReference type="EMBL" id="EQB14795.1"/>
    </source>
</evidence>
<dbReference type="eggNOG" id="COG4957">
    <property type="taxonomic scope" value="Bacteria"/>
</dbReference>
<gene>
    <name evidence="3" type="ORF">L284_12645</name>
</gene>
<dbReference type="OrthoDB" id="9809693at2"/>
<dbReference type="InterPro" id="IPR041920">
    <property type="entry name" value="ROS/MUCR_sf"/>
</dbReference>
<keyword evidence="4" id="KW-1185">Reference proteome</keyword>